<dbReference type="SMART" id="SM00131">
    <property type="entry name" value="KU"/>
    <property type="match status" value="1"/>
</dbReference>
<dbReference type="SUPFAM" id="SSF57362">
    <property type="entry name" value="BPTI-like"/>
    <property type="match status" value="1"/>
</dbReference>
<dbReference type="AlphaFoldDB" id="A0A5K3FQS5"/>
<feature type="domain" description="BPTI/Kunitz inhibitor" evidence="1">
    <location>
        <begin position="69"/>
        <end position="119"/>
    </location>
</feature>
<dbReference type="PROSITE" id="PS50279">
    <property type="entry name" value="BPTI_KUNITZ_2"/>
    <property type="match status" value="1"/>
</dbReference>
<dbReference type="Pfam" id="PF00014">
    <property type="entry name" value="Kunitz_BPTI"/>
    <property type="match status" value="1"/>
</dbReference>
<dbReference type="InterPro" id="IPR002223">
    <property type="entry name" value="Kunitz_BPTI"/>
</dbReference>
<dbReference type="InterPro" id="IPR036880">
    <property type="entry name" value="Kunitz_BPTI_sf"/>
</dbReference>
<organism evidence="2">
    <name type="scientific">Mesocestoides corti</name>
    <name type="common">Flatworm</name>
    <dbReference type="NCBI Taxonomy" id="53468"/>
    <lineage>
        <taxon>Eukaryota</taxon>
        <taxon>Metazoa</taxon>
        <taxon>Spiralia</taxon>
        <taxon>Lophotrochozoa</taxon>
        <taxon>Platyhelminthes</taxon>
        <taxon>Cestoda</taxon>
        <taxon>Eucestoda</taxon>
        <taxon>Cyclophyllidea</taxon>
        <taxon>Mesocestoididae</taxon>
        <taxon>Mesocestoides</taxon>
    </lineage>
</organism>
<accession>A0A5K3FQS5</accession>
<sequence length="159" mass="18901">PGLGRGVDVHRLPSWRILIGSLSHKYKAPFVRFFSLPRSMSVTSTRWLFFCLLFVITLSFDMIDVPEVCRPQLQTANCWYYRPNYVYNHLLDRCIWSGWSSCNSELNSFSTRRQCERICLGSRRRGSPNLHERDEYYSPGFYEETPSRRYRPYEGHQID</sequence>
<protein>
    <submittedName>
        <fullName evidence="2">BPTI/Kunitz inhibitor domain-containing protein</fullName>
    </submittedName>
</protein>
<reference evidence="2" key="1">
    <citation type="submission" date="2019-11" db="UniProtKB">
        <authorList>
            <consortium name="WormBaseParasite"/>
        </authorList>
    </citation>
    <scope>IDENTIFICATION</scope>
</reference>
<name>A0A5K3FQS5_MESCO</name>
<proteinExistence type="predicted"/>
<evidence type="ECO:0000259" key="1">
    <source>
        <dbReference type="PROSITE" id="PS50279"/>
    </source>
</evidence>
<evidence type="ECO:0000313" key="2">
    <source>
        <dbReference type="WBParaSite" id="MCU_010721-RA"/>
    </source>
</evidence>
<dbReference type="WBParaSite" id="MCU_010721-RA">
    <property type="protein sequence ID" value="MCU_010721-RA"/>
    <property type="gene ID" value="MCU_010721"/>
</dbReference>
<dbReference type="GO" id="GO:0004867">
    <property type="term" value="F:serine-type endopeptidase inhibitor activity"/>
    <property type="evidence" value="ECO:0007669"/>
    <property type="project" value="InterPro"/>
</dbReference>
<dbReference type="Gene3D" id="4.10.410.10">
    <property type="entry name" value="Pancreatic trypsin inhibitor Kunitz domain"/>
    <property type="match status" value="1"/>
</dbReference>